<evidence type="ECO:0000259" key="2">
    <source>
        <dbReference type="Pfam" id="PF21762"/>
    </source>
</evidence>
<evidence type="ECO:0000313" key="4">
    <source>
        <dbReference type="Proteomes" id="UP000192596"/>
    </source>
</evidence>
<dbReference type="SUPFAM" id="SSF53098">
    <property type="entry name" value="Ribonuclease H-like"/>
    <property type="match status" value="1"/>
</dbReference>
<accession>A0A1V8T6S6</accession>
<feature type="region of interest" description="Disordered" evidence="1">
    <location>
        <begin position="116"/>
        <end position="145"/>
    </location>
</feature>
<dbReference type="InParanoid" id="A0A1V8T6S6"/>
<dbReference type="Pfam" id="PF21762">
    <property type="entry name" value="DEDDh_C"/>
    <property type="match status" value="1"/>
</dbReference>
<gene>
    <name evidence="3" type="ORF">B0A48_07560</name>
</gene>
<evidence type="ECO:0000256" key="1">
    <source>
        <dbReference type="SAM" id="MobiDB-lite"/>
    </source>
</evidence>
<dbReference type="STRING" id="1507870.A0A1V8T6S6"/>
<reference evidence="4" key="1">
    <citation type="submission" date="2017-03" db="EMBL/GenBank/DDBJ databases">
        <title>Genomes of endolithic fungi from Antarctica.</title>
        <authorList>
            <person name="Coleine C."/>
            <person name="Masonjones S."/>
            <person name="Stajich J.E."/>
        </authorList>
    </citation>
    <scope>NUCLEOTIDE SEQUENCE [LARGE SCALE GENOMIC DNA]</scope>
    <source>
        <strain evidence="4">CCFEE 5527</strain>
    </source>
</reference>
<feature type="domain" description="Gfd2/YDR514C-like C-terminal" evidence="2">
    <location>
        <begin position="184"/>
        <end position="359"/>
    </location>
</feature>
<dbReference type="InterPro" id="IPR048519">
    <property type="entry name" value="Gfd2/YDR514C-like_C"/>
</dbReference>
<proteinExistence type="predicted"/>
<feature type="compositionally biased region" description="Basic residues" evidence="1">
    <location>
        <begin position="119"/>
        <end position="135"/>
    </location>
</feature>
<name>A0A1V8T6S6_9PEZI</name>
<keyword evidence="4" id="KW-1185">Reference proteome</keyword>
<sequence length="360" mass="39524">MSQALKAKAIAKRIANKKPQGRTSSRSGGPIRNTVVSKYAAAKPIIGPRVPTSRIPPYLPPKDVAVVADESVVTFGRLASIAKYFAGDKFLARSRLPFSRFSATREKASPLHGVVRPANWRHPRSARAPRRRPRGTPRSSLRWRLSQEQGLSAQSSIFRLRQILGLPEPGSDVQEAILAPQDAVLVAFDTEFYRTGLIDRVTQLGVTTLDMRDIVDVVPGLRGQQWTTKMRTTQFVTQLANYKGIAATKGLTDCLFTSDIRITSPGCIKEDFLYLLKGVLNGEQRGSSGPRHIVFVGHSIDIDFAVLRKDPHIQLDLLDPTQTGLSIATAFDTLDLAHLAAEHDAVIPSRKLGRLVARLG</sequence>
<comment type="caution">
    <text evidence="3">The sequence shown here is derived from an EMBL/GenBank/DDBJ whole genome shotgun (WGS) entry which is preliminary data.</text>
</comment>
<dbReference type="InterPro" id="IPR012337">
    <property type="entry name" value="RNaseH-like_sf"/>
</dbReference>
<dbReference type="Proteomes" id="UP000192596">
    <property type="component" value="Unassembled WGS sequence"/>
</dbReference>
<dbReference type="OrthoDB" id="5953249at2759"/>
<protein>
    <recommendedName>
        <fullName evidence="2">Gfd2/YDR514C-like C-terminal domain-containing protein</fullName>
    </recommendedName>
</protein>
<dbReference type="EMBL" id="NAJO01000015">
    <property type="protein sequence ID" value="OQO06994.1"/>
    <property type="molecule type" value="Genomic_DNA"/>
</dbReference>
<organism evidence="3 4">
    <name type="scientific">Cryoendolithus antarcticus</name>
    <dbReference type="NCBI Taxonomy" id="1507870"/>
    <lineage>
        <taxon>Eukaryota</taxon>
        <taxon>Fungi</taxon>
        <taxon>Dikarya</taxon>
        <taxon>Ascomycota</taxon>
        <taxon>Pezizomycotina</taxon>
        <taxon>Dothideomycetes</taxon>
        <taxon>Dothideomycetidae</taxon>
        <taxon>Cladosporiales</taxon>
        <taxon>Cladosporiaceae</taxon>
        <taxon>Cryoendolithus</taxon>
    </lineage>
</organism>
<dbReference type="AlphaFoldDB" id="A0A1V8T6S6"/>
<evidence type="ECO:0000313" key="3">
    <source>
        <dbReference type="EMBL" id="OQO06994.1"/>
    </source>
</evidence>